<accession>A0A7M4DB52</accession>
<dbReference type="GO" id="GO:0000150">
    <property type="term" value="F:DNA strand exchange activity"/>
    <property type="evidence" value="ECO:0007669"/>
    <property type="project" value="InterPro"/>
</dbReference>
<keyword evidence="9" id="KW-1185">Reference proteome</keyword>
<dbReference type="SUPFAM" id="SSF53041">
    <property type="entry name" value="Resolvase-like"/>
    <property type="match status" value="1"/>
</dbReference>
<dbReference type="PANTHER" id="PTHR30461">
    <property type="entry name" value="DNA-INVERTASE FROM LAMBDOID PROPHAGE"/>
    <property type="match status" value="1"/>
</dbReference>
<dbReference type="Proteomes" id="UP000462449">
    <property type="component" value="Unassembled WGS sequence"/>
</dbReference>
<dbReference type="Gene3D" id="1.10.10.10">
    <property type="entry name" value="Winged helix-like DNA-binding domain superfamily/Winged helix DNA-binding domain"/>
    <property type="match status" value="1"/>
</dbReference>
<evidence type="ECO:0000313" key="9">
    <source>
        <dbReference type="Proteomes" id="UP000285951"/>
    </source>
</evidence>
<dbReference type="Proteomes" id="UP000285951">
    <property type="component" value="Unassembled WGS sequence"/>
</dbReference>
<dbReference type="PROSITE" id="PS51736">
    <property type="entry name" value="RECOMBINASES_3"/>
    <property type="match status" value="1"/>
</dbReference>
<evidence type="ECO:0000313" key="8">
    <source>
        <dbReference type="EMBL" id="MVB09086.1"/>
    </source>
</evidence>
<feature type="domain" description="Resolvase/invertase-type recombinase catalytic" evidence="6">
    <location>
        <begin position="9"/>
        <end position="147"/>
    </location>
</feature>
<evidence type="ECO:0000256" key="1">
    <source>
        <dbReference type="ARBA" id="ARBA00022908"/>
    </source>
</evidence>
<gene>
    <name evidence="8" type="ORF">DWB62_018875</name>
    <name evidence="7" type="ORF">GNY23_18875</name>
</gene>
<dbReference type="InterPro" id="IPR006119">
    <property type="entry name" value="Resolv_N"/>
</dbReference>
<dbReference type="InterPro" id="IPR050639">
    <property type="entry name" value="SSR_resolvase"/>
</dbReference>
<keyword evidence="2" id="KW-0238">DNA-binding</keyword>
<dbReference type="SMART" id="SM00857">
    <property type="entry name" value="Resolvase"/>
    <property type="match status" value="1"/>
</dbReference>
<keyword evidence="3" id="KW-0233">DNA recombination</keyword>
<dbReference type="CDD" id="cd03768">
    <property type="entry name" value="SR_ResInv"/>
    <property type="match status" value="1"/>
</dbReference>
<dbReference type="Pfam" id="PF00239">
    <property type="entry name" value="Resolvase"/>
    <property type="match status" value="1"/>
</dbReference>
<evidence type="ECO:0000256" key="3">
    <source>
        <dbReference type="ARBA" id="ARBA00023172"/>
    </source>
</evidence>
<evidence type="ECO:0000256" key="4">
    <source>
        <dbReference type="PIRSR" id="PIRSR606118-50"/>
    </source>
</evidence>
<dbReference type="PANTHER" id="PTHR30461:SF19">
    <property type="entry name" value="SITE-SPECIFIC RECOMBINASE RESOLVASE FAMILY"/>
    <property type="match status" value="1"/>
</dbReference>
<dbReference type="PROSITE" id="PS00397">
    <property type="entry name" value="RECOMBINASES_1"/>
    <property type="match status" value="1"/>
</dbReference>
<reference evidence="8 9" key="1">
    <citation type="submission" date="2019-11" db="EMBL/GenBank/DDBJ databases">
        <title>Draft genome sequence of Labilibaculum sp. strain SYP isolated from Black Sea.</title>
        <authorList>
            <person name="Yadav S."/>
            <person name="Villanueva L."/>
        </authorList>
    </citation>
    <scope>NUCLEOTIDE SEQUENCE [LARGE SCALE GENOMIC DNA]</scope>
    <source>
        <strain evidence="8 9">44</strain>
    </source>
</reference>
<dbReference type="InterPro" id="IPR036388">
    <property type="entry name" value="WH-like_DNA-bd_sf"/>
</dbReference>
<protein>
    <recommendedName>
        <fullName evidence="6">Resolvase/invertase-type recombinase catalytic domain-containing protein</fullName>
    </recommendedName>
</protein>
<proteinExistence type="predicted"/>
<dbReference type="EMBL" id="QTZN02000065">
    <property type="protein sequence ID" value="MVB09086.1"/>
    <property type="molecule type" value="Genomic_DNA"/>
</dbReference>
<dbReference type="EMBL" id="WOTW01000065">
    <property type="protein sequence ID" value="MUP39881.1"/>
    <property type="molecule type" value="Genomic_DNA"/>
</dbReference>
<dbReference type="GO" id="GO:0003677">
    <property type="term" value="F:DNA binding"/>
    <property type="evidence" value="ECO:0007669"/>
    <property type="project" value="UniProtKB-KW"/>
</dbReference>
<dbReference type="OrthoDB" id="9797501at2"/>
<evidence type="ECO:0000256" key="5">
    <source>
        <dbReference type="PROSITE-ProRule" id="PRU10137"/>
    </source>
</evidence>
<comment type="caution">
    <text evidence="7">The sequence shown here is derived from an EMBL/GenBank/DDBJ whole genome shotgun (WGS) entry which is preliminary data.</text>
</comment>
<evidence type="ECO:0000256" key="2">
    <source>
        <dbReference type="ARBA" id="ARBA00023125"/>
    </source>
</evidence>
<dbReference type="InterPro" id="IPR006118">
    <property type="entry name" value="Recombinase_CS"/>
</dbReference>
<dbReference type="InterPro" id="IPR036162">
    <property type="entry name" value="Resolvase-like_N_sf"/>
</dbReference>
<dbReference type="Gene3D" id="3.40.50.1390">
    <property type="entry name" value="Resolvase, N-terminal catalytic domain"/>
    <property type="match status" value="1"/>
</dbReference>
<reference evidence="7 10" key="2">
    <citation type="submission" date="2019-12" db="EMBL/GenBank/DDBJ databases">
        <title>Draft genome sequence of Labilibaculum sp. strain 44 isolated from deep waters of Black Sea.</title>
        <authorList>
            <person name="Yadav S."/>
            <person name="Villanueva L."/>
        </authorList>
    </citation>
    <scope>NUCLEOTIDE SEQUENCE [LARGE SCALE GENOMIC DNA]</scope>
    <source>
        <strain evidence="7 10">44</strain>
    </source>
</reference>
<sequence>MAYTMSTEKKATYVRVSTEGQNTGRQEEIIQGKAYIEKISGRIPFAERKQGSKLLADAKNKVINYVVVEDVNRLGRNTFDILETINTLLKQDCTIEIVRHNLISKTDGKDNFFFTLMTGIMASLAEMDYMSNREAQRQGIAVAKAKGIYLQHAGKGKMSDEKYREQHSDIIELLNDGKSIRNISKLVKKSVSTVQRVKKFVELEI</sequence>
<evidence type="ECO:0000259" key="6">
    <source>
        <dbReference type="PROSITE" id="PS51736"/>
    </source>
</evidence>
<dbReference type="GO" id="GO:0015074">
    <property type="term" value="P:DNA integration"/>
    <property type="evidence" value="ECO:0007669"/>
    <property type="project" value="UniProtKB-KW"/>
</dbReference>
<organism evidence="7 10">
    <name type="scientific">Labilibaculum euxinus</name>
    <dbReference type="NCBI Taxonomy" id="2686357"/>
    <lineage>
        <taxon>Bacteria</taxon>
        <taxon>Pseudomonadati</taxon>
        <taxon>Bacteroidota</taxon>
        <taxon>Bacteroidia</taxon>
        <taxon>Marinilabiliales</taxon>
        <taxon>Marinifilaceae</taxon>
        <taxon>Labilibaculum</taxon>
    </lineage>
</organism>
<name>A0A7M4DB52_9BACT</name>
<feature type="active site" description="O-(5'-phospho-DNA)-serine intermediate" evidence="4 5">
    <location>
        <position position="17"/>
    </location>
</feature>
<evidence type="ECO:0000313" key="10">
    <source>
        <dbReference type="Proteomes" id="UP000462449"/>
    </source>
</evidence>
<evidence type="ECO:0000313" key="7">
    <source>
        <dbReference type="EMBL" id="MUP39881.1"/>
    </source>
</evidence>
<dbReference type="AlphaFoldDB" id="A0A7M4DB52"/>
<keyword evidence="1" id="KW-0229">DNA integration</keyword>